<name>A0A2M3ZSQ4_9DIPT</name>
<sequence>MFLSAPWELLLLLLLTDPCTARSASFWGFLCYCCFFYFFASNHRHTRAEVRTTLMHRHRGIRTAANRPHSRVKTNGSHTGRSGSVPVCDNNEKPIFQFSAMKTGSGLL</sequence>
<feature type="signal peptide" evidence="2">
    <location>
        <begin position="1"/>
        <end position="21"/>
    </location>
</feature>
<evidence type="ECO:0000256" key="1">
    <source>
        <dbReference type="SAM" id="MobiDB-lite"/>
    </source>
</evidence>
<proteinExistence type="predicted"/>
<evidence type="ECO:0000256" key="2">
    <source>
        <dbReference type="SAM" id="SignalP"/>
    </source>
</evidence>
<protein>
    <submittedName>
        <fullName evidence="3">Putative secreted peptide</fullName>
    </submittedName>
</protein>
<dbReference type="EMBL" id="GGFM01010820">
    <property type="protein sequence ID" value="MBW31571.1"/>
    <property type="molecule type" value="Transcribed_RNA"/>
</dbReference>
<evidence type="ECO:0000313" key="3">
    <source>
        <dbReference type="EMBL" id="MBW31571.1"/>
    </source>
</evidence>
<keyword evidence="2" id="KW-0732">Signal</keyword>
<feature type="compositionally biased region" description="Polar residues" evidence="1">
    <location>
        <begin position="73"/>
        <end position="82"/>
    </location>
</feature>
<dbReference type="AlphaFoldDB" id="A0A2M3ZSQ4"/>
<feature type="chain" id="PRO_5014941145" evidence="2">
    <location>
        <begin position="22"/>
        <end position="108"/>
    </location>
</feature>
<reference evidence="3" key="1">
    <citation type="submission" date="2018-01" db="EMBL/GenBank/DDBJ databases">
        <title>An insight into the sialome of Amazonian anophelines.</title>
        <authorList>
            <person name="Ribeiro J.M."/>
            <person name="Scarpassa V."/>
            <person name="Calvo E."/>
        </authorList>
    </citation>
    <scope>NUCLEOTIDE SEQUENCE</scope>
    <source>
        <tissue evidence="3">Salivary glands</tissue>
    </source>
</reference>
<accession>A0A2M3ZSQ4</accession>
<feature type="region of interest" description="Disordered" evidence="1">
    <location>
        <begin position="67"/>
        <end position="88"/>
    </location>
</feature>
<organism evidence="3">
    <name type="scientific">Anopheles braziliensis</name>
    <dbReference type="NCBI Taxonomy" id="58242"/>
    <lineage>
        <taxon>Eukaryota</taxon>
        <taxon>Metazoa</taxon>
        <taxon>Ecdysozoa</taxon>
        <taxon>Arthropoda</taxon>
        <taxon>Hexapoda</taxon>
        <taxon>Insecta</taxon>
        <taxon>Pterygota</taxon>
        <taxon>Neoptera</taxon>
        <taxon>Endopterygota</taxon>
        <taxon>Diptera</taxon>
        <taxon>Nematocera</taxon>
        <taxon>Culicoidea</taxon>
        <taxon>Culicidae</taxon>
        <taxon>Anophelinae</taxon>
        <taxon>Anopheles</taxon>
    </lineage>
</organism>